<evidence type="ECO:0000256" key="4">
    <source>
        <dbReference type="ARBA" id="ARBA00023054"/>
    </source>
</evidence>
<evidence type="ECO:0000256" key="11">
    <source>
        <dbReference type="SAM" id="MobiDB-lite"/>
    </source>
</evidence>
<dbReference type="PROSITE" id="PS50071">
    <property type="entry name" value="HOMEOBOX_2"/>
    <property type="match status" value="1"/>
</dbReference>
<evidence type="ECO:0000256" key="6">
    <source>
        <dbReference type="ARBA" id="ARBA00023155"/>
    </source>
</evidence>
<keyword evidence="5 9" id="KW-0238">DNA-binding</keyword>
<dbReference type="EMBL" id="CP097510">
    <property type="protein sequence ID" value="URE30949.1"/>
    <property type="molecule type" value="Genomic_DNA"/>
</dbReference>
<dbReference type="GO" id="GO:0005634">
    <property type="term" value="C:nucleus"/>
    <property type="evidence" value="ECO:0007669"/>
    <property type="project" value="UniProtKB-SubCell"/>
</dbReference>
<evidence type="ECO:0000256" key="3">
    <source>
        <dbReference type="ARBA" id="ARBA00023015"/>
    </source>
</evidence>
<dbReference type="AlphaFoldDB" id="A0A9E7KXT0"/>
<evidence type="ECO:0000256" key="2">
    <source>
        <dbReference type="ARBA" id="ARBA00006789"/>
    </source>
</evidence>
<evidence type="ECO:0000256" key="1">
    <source>
        <dbReference type="ARBA" id="ARBA00004123"/>
    </source>
</evidence>
<reference evidence="14" key="1">
    <citation type="submission" date="2022-05" db="EMBL/GenBank/DDBJ databases">
        <title>The Musa troglodytarum L. genome provides insights into the mechanism of non-climacteric behaviour and enrichment of carotenoids.</title>
        <authorList>
            <person name="Wang J."/>
        </authorList>
    </citation>
    <scope>NUCLEOTIDE SEQUENCE</scope>
    <source>
        <tissue evidence="14">Leaf</tissue>
    </source>
</reference>
<keyword evidence="4" id="KW-0175">Coiled coil</keyword>
<dbReference type="PROSITE" id="PS50848">
    <property type="entry name" value="START"/>
    <property type="match status" value="1"/>
</dbReference>
<feature type="compositionally biased region" description="Polar residues" evidence="11">
    <location>
        <begin position="21"/>
        <end position="32"/>
    </location>
</feature>
<keyword evidence="8 9" id="KW-0539">Nucleus</keyword>
<feature type="domain" description="Homeobox" evidence="12">
    <location>
        <begin position="42"/>
        <end position="84"/>
    </location>
</feature>
<evidence type="ECO:0000259" key="12">
    <source>
        <dbReference type="PROSITE" id="PS50071"/>
    </source>
</evidence>
<evidence type="ECO:0000313" key="14">
    <source>
        <dbReference type="EMBL" id="URE30949.1"/>
    </source>
</evidence>
<dbReference type="SUPFAM" id="SSF46689">
    <property type="entry name" value="Homeodomain-like"/>
    <property type="match status" value="1"/>
</dbReference>
<name>A0A9E7KXT0_9LILI</name>
<evidence type="ECO:0000256" key="8">
    <source>
        <dbReference type="ARBA" id="ARBA00023242"/>
    </source>
</evidence>
<feature type="region of interest" description="Disordered" evidence="11">
    <location>
        <begin position="1"/>
        <end position="35"/>
    </location>
</feature>
<keyword evidence="15" id="KW-1185">Reference proteome</keyword>
<dbReference type="Pfam" id="PF01852">
    <property type="entry name" value="START"/>
    <property type="match status" value="1"/>
</dbReference>
<dbReference type="InterPro" id="IPR001356">
    <property type="entry name" value="HD"/>
</dbReference>
<proteinExistence type="inferred from homology"/>
<evidence type="ECO:0000259" key="13">
    <source>
        <dbReference type="PROSITE" id="PS50848"/>
    </source>
</evidence>
<evidence type="ECO:0000256" key="9">
    <source>
        <dbReference type="PROSITE-ProRule" id="PRU00108"/>
    </source>
</evidence>
<dbReference type="PANTHER" id="PTHR45654:SF24">
    <property type="entry name" value="HOMEOBOX-LEUCINE ZIPPER PROTEIN GLABRA 2"/>
    <property type="match status" value="1"/>
</dbReference>
<evidence type="ECO:0000256" key="7">
    <source>
        <dbReference type="ARBA" id="ARBA00023163"/>
    </source>
</evidence>
<accession>A0A9E7KXT0</accession>
<dbReference type="InterPro" id="IPR057993">
    <property type="entry name" value="HD-Zip_IV_C"/>
</dbReference>
<dbReference type="Pfam" id="PF00046">
    <property type="entry name" value="Homeodomain"/>
    <property type="match status" value="1"/>
</dbReference>
<dbReference type="InterPro" id="IPR042160">
    <property type="entry name" value="HD-Zip_IV"/>
</dbReference>
<dbReference type="Pfam" id="PF25797">
    <property type="entry name" value="PDF2_C"/>
    <property type="match status" value="1"/>
</dbReference>
<dbReference type="InterPro" id="IPR009057">
    <property type="entry name" value="Homeodomain-like_sf"/>
</dbReference>
<dbReference type="Proteomes" id="UP001055439">
    <property type="component" value="Chromosome 8"/>
</dbReference>
<feature type="domain" description="START" evidence="13">
    <location>
        <begin position="190"/>
        <end position="293"/>
    </location>
</feature>
<evidence type="ECO:0000313" key="15">
    <source>
        <dbReference type="Proteomes" id="UP001055439"/>
    </source>
</evidence>
<comment type="similarity">
    <text evidence="2">Belongs to the HD-ZIP homeobox family. Class IV subfamily.</text>
</comment>
<comment type="subcellular location">
    <subcellularLocation>
        <location evidence="1 9 10">Nucleus</location>
    </subcellularLocation>
</comment>
<dbReference type="PROSITE" id="PS00027">
    <property type="entry name" value="HOMEOBOX_1"/>
    <property type="match status" value="1"/>
</dbReference>
<gene>
    <name evidence="14" type="ORF">MUK42_01625</name>
</gene>
<organism evidence="14 15">
    <name type="scientific">Musa troglodytarum</name>
    <name type="common">fe'i banana</name>
    <dbReference type="NCBI Taxonomy" id="320322"/>
    <lineage>
        <taxon>Eukaryota</taxon>
        <taxon>Viridiplantae</taxon>
        <taxon>Streptophyta</taxon>
        <taxon>Embryophyta</taxon>
        <taxon>Tracheophyta</taxon>
        <taxon>Spermatophyta</taxon>
        <taxon>Magnoliopsida</taxon>
        <taxon>Liliopsida</taxon>
        <taxon>Zingiberales</taxon>
        <taxon>Musaceae</taxon>
        <taxon>Musa</taxon>
    </lineage>
</organism>
<protein>
    <submittedName>
        <fullName evidence="14">START</fullName>
    </submittedName>
</protein>
<dbReference type="Gene3D" id="1.10.10.60">
    <property type="entry name" value="Homeodomain-like"/>
    <property type="match status" value="1"/>
</dbReference>
<dbReference type="InterPro" id="IPR002913">
    <property type="entry name" value="START_lipid-bd_dom"/>
</dbReference>
<dbReference type="GO" id="GO:0000981">
    <property type="term" value="F:DNA-binding transcription factor activity, RNA polymerase II-specific"/>
    <property type="evidence" value="ECO:0007669"/>
    <property type="project" value="InterPro"/>
</dbReference>
<dbReference type="SUPFAM" id="SSF55961">
    <property type="entry name" value="Bet v1-like"/>
    <property type="match status" value="2"/>
</dbReference>
<dbReference type="InterPro" id="IPR017970">
    <property type="entry name" value="Homeobox_CS"/>
</dbReference>
<keyword evidence="7" id="KW-0804">Transcription</keyword>
<keyword evidence="3" id="KW-0805">Transcription regulation</keyword>
<dbReference type="GO" id="GO:0008289">
    <property type="term" value="F:lipid binding"/>
    <property type="evidence" value="ECO:0007669"/>
    <property type="project" value="InterPro"/>
</dbReference>
<keyword evidence="6 9" id="KW-0371">Homeobox</keyword>
<feature type="DNA-binding region" description="Homeobox" evidence="9">
    <location>
        <begin position="44"/>
        <end position="85"/>
    </location>
</feature>
<evidence type="ECO:0000256" key="10">
    <source>
        <dbReference type="RuleBase" id="RU000682"/>
    </source>
</evidence>
<dbReference type="SMART" id="SM00389">
    <property type="entry name" value="HOX"/>
    <property type="match status" value="1"/>
</dbReference>
<dbReference type="PANTHER" id="PTHR45654">
    <property type="entry name" value="HOMEOBOX-LEUCINE ZIPPER PROTEIN MERISTEM L1"/>
    <property type="match status" value="1"/>
</dbReference>
<dbReference type="CDD" id="cd00086">
    <property type="entry name" value="homeodomain"/>
    <property type="match status" value="1"/>
</dbReference>
<sequence>MTFRYRGRRATARIVPEDGPQKSNDTSHTAGSLRSDLERVARRLFKESPHPDEKQRQQLSNQLGLSARQVKFWFQNRRTQIKAVQERHENSLRKSEIEKLREENRTMREKLKKGCCPNCGYTTLSNDTTITTEEQQHRIENARQKAEACHIKKLRRMLGSIPDGNTSPSSTCSAGADQNKSSLDSYNGFLGLEKSRILEIVNVALEELTKMATAQEPLWVRSVETGTEILNYDEYVKEFSPDMSRNGCATDIEASRETGIVFFDMPRLVQEFMDVNQWKELFPCLISNAVIVDISSKGLSDSKDGTIQLVIWVEHMECQKTVVPTLYHPIVTNGLAFGARHWMATLRVSTLAGRKSILKLGQRMTSCFCQNIGASGHHKWTKVSTKGGDEIRFMSRKNINDPGEPLGLIICSVLSTWLPVPAMSLFSFLRDDSRRTEWDIMLTPSPTQTMVNLAKGQDHGNSVTIYSLQTTTSSERTNIWVLQDCSTNSYESMVVFAPVEIDGTQSVMNGCDSSSLAILPSGFSILPDGLETRPLVITSRPQDRTMEGGSLLTVAFQILADTSRGKANNRIGEDHKHTCFRARCKI</sequence>
<dbReference type="GO" id="GO:0003677">
    <property type="term" value="F:DNA binding"/>
    <property type="evidence" value="ECO:0007669"/>
    <property type="project" value="UniProtKB-UniRule"/>
</dbReference>
<dbReference type="OrthoDB" id="6159439at2759"/>
<feature type="compositionally biased region" description="Basic residues" evidence="11">
    <location>
        <begin position="1"/>
        <end position="11"/>
    </location>
</feature>
<evidence type="ECO:0000256" key="5">
    <source>
        <dbReference type="ARBA" id="ARBA00023125"/>
    </source>
</evidence>